<proteinExistence type="inferred from homology"/>
<dbReference type="PANTHER" id="PTHR43033">
    <property type="entry name" value="TRNA(ILE)-LYSIDINE SYNTHASE-RELATED"/>
    <property type="match status" value="1"/>
</dbReference>
<dbReference type="InterPro" id="IPR012795">
    <property type="entry name" value="tRNA_Ile_lys_synt_N"/>
</dbReference>
<dbReference type="EMBL" id="JAMGBA010000002">
    <property type="protein sequence ID" value="MCL6699237.1"/>
    <property type="molecule type" value="Genomic_DNA"/>
</dbReference>
<evidence type="ECO:0000256" key="4">
    <source>
        <dbReference type="ARBA" id="ARBA00022840"/>
    </source>
</evidence>
<dbReference type="CDD" id="cd01992">
    <property type="entry name" value="TilS_N"/>
    <property type="match status" value="1"/>
</dbReference>
<comment type="catalytic activity">
    <reaction evidence="5 6">
        <text>cytidine(34) in tRNA(Ile2) + L-lysine + ATP = lysidine(34) in tRNA(Ile2) + AMP + diphosphate + H(+)</text>
        <dbReference type="Rhea" id="RHEA:43744"/>
        <dbReference type="Rhea" id="RHEA-COMP:10625"/>
        <dbReference type="Rhea" id="RHEA-COMP:10670"/>
        <dbReference type="ChEBI" id="CHEBI:15378"/>
        <dbReference type="ChEBI" id="CHEBI:30616"/>
        <dbReference type="ChEBI" id="CHEBI:32551"/>
        <dbReference type="ChEBI" id="CHEBI:33019"/>
        <dbReference type="ChEBI" id="CHEBI:82748"/>
        <dbReference type="ChEBI" id="CHEBI:83665"/>
        <dbReference type="ChEBI" id="CHEBI:456215"/>
        <dbReference type="EC" id="6.3.4.19"/>
    </reaction>
</comment>
<dbReference type="InterPro" id="IPR014729">
    <property type="entry name" value="Rossmann-like_a/b/a_fold"/>
</dbReference>
<accession>A0ABT0RW30</accession>
<keyword evidence="6" id="KW-0963">Cytoplasm</keyword>
<keyword evidence="9" id="KW-1185">Reference proteome</keyword>
<dbReference type="Proteomes" id="UP001203410">
    <property type="component" value="Unassembled WGS sequence"/>
</dbReference>
<comment type="similarity">
    <text evidence="6">Belongs to the tRNA(Ile)-lysidine synthase family.</text>
</comment>
<comment type="function">
    <text evidence="6">Ligates lysine onto the cytidine present at position 34 of the AUA codon-specific tRNA(Ile) that contains the anticodon CAU, in an ATP-dependent manner. Cytidine is converted to lysidine, thus changing the amino acid specificity of the tRNA from methionine to isoleucine.</text>
</comment>
<evidence type="ECO:0000313" key="8">
    <source>
        <dbReference type="EMBL" id="MCL6699237.1"/>
    </source>
</evidence>
<evidence type="ECO:0000256" key="6">
    <source>
        <dbReference type="HAMAP-Rule" id="MF_01161"/>
    </source>
</evidence>
<dbReference type="HAMAP" id="MF_01161">
    <property type="entry name" value="tRNA_Ile_lys_synt"/>
    <property type="match status" value="1"/>
</dbReference>
<keyword evidence="2 6" id="KW-0819">tRNA processing</keyword>
<organism evidence="8 9">
    <name type="scientific">Sphingomonas caseinilyticus</name>
    <dbReference type="NCBI Taxonomy" id="2908205"/>
    <lineage>
        <taxon>Bacteria</taxon>
        <taxon>Pseudomonadati</taxon>
        <taxon>Pseudomonadota</taxon>
        <taxon>Alphaproteobacteria</taxon>
        <taxon>Sphingomonadales</taxon>
        <taxon>Sphingomonadaceae</taxon>
        <taxon>Sphingomonas</taxon>
    </lineage>
</organism>
<dbReference type="InterPro" id="IPR011063">
    <property type="entry name" value="TilS/TtcA_N"/>
</dbReference>
<dbReference type="Gene3D" id="3.40.50.620">
    <property type="entry name" value="HUPs"/>
    <property type="match status" value="1"/>
</dbReference>
<evidence type="ECO:0000256" key="3">
    <source>
        <dbReference type="ARBA" id="ARBA00022741"/>
    </source>
</evidence>
<evidence type="ECO:0000256" key="2">
    <source>
        <dbReference type="ARBA" id="ARBA00022694"/>
    </source>
</evidence>
<dbReference type="EC" id="6.3.4.19" evidence="6"/>
<dbReference type="PANTHER" id="PTHR43033:SF1">
    <property type="entry name" value="TRNA(ILE)-LYSIDINE SYNTHASE-RELATED"/>
    <property type="match status" value="1"/>
</dbReference>
<feature type="domain" description="tRNA(Ile)-lysidine/2-thiocytidine synthase N-terminal" evidence="7">
    <location>
        <begin position="28"/>
        <end position="204"/>
    </location>
</feature>
<keyword evidence="4 6" id="KW-0067">ATP-binding</keyword>
<feature type="binding site" evidence="6">
    <location>
        <begin position="32"/>
        <end position="37"/>
    </location>
    <ligand>
        <name>ATP</name>
        <dbReference type="ChEBI" id="CHEBI:30616"/>
    </ligand>
</feature>
<keyword evidence="1 6" id="KW-0436">Ligase</keyword>
<dbReference type="SUPFAM" id="SSF52402">
    <property type="entry name" value="Adenine nucleotide alpha hydrolases-like"/>
    <property type="match status" value="1"/>
</dbReference>
<dbReference type="RefSeq" id="WP_249904659.1">
    <property type="nucleotide sequence ID" value="NZ_JAMGBA010000002.1"/>
</dbReference>
<dbReference type="NCBIfam" id="TIGR02432">
    <property type="entry name" value="lysidine_TilS_N"/>
    <property type="match status" value="1"/>
</dbReference>
<reference evidence="8 9" key="1">
    <citation type="submission" date="2022-05" db="EMBL/GenBank/DDBJ databases">
        <authorList>
            <person name="Jo J.-H."/>
            <person name="Im W.-T."/>
        </authorList>
    </citation>
    <scope>NUCLEOTIDE SEQUENCE [LARGE SCALE GENOMIC DNA]</scope>
    <source>
        <strain evidence="8 9">NSE70-1</strain>
    </source>
</reference>
<dbReference type="InterPro" id="IPR012094">
    <property type="entry name" value="tRNA_Ile_lys_synt"/>
</dbReference>
<keyword evidence="3 6" id="KW-0547">Nucleotide-binding</keyword>
<comment type="domain">
    <text evidence="6">The N-terminal region contains the highly conserved SGGXDS motif, predicted to be a P-loop motif involved in ATP binding.</text>
</comment>
<gene>
    <name evidence="6 8" type="primary">tilS</name>
    <name evidence="8" type="ORF">LZ496_10650</name>
</gene>
<dbReference type="GO" id="GO:0032267">
    <property type="term" value="F:tRNA(Ile)-lysidine synthase activity"/>
    <property type="evidence" value="ECO:0007669"/>
    <property type="project" value="UniProtKB-EC"/>
</dbReference>
<name>A0ABT0RW30_9SPHN</name>
<comment type="subcellular location">
    <subcellularLocation>
        <location evidence="6">Cytoplasm</location>
    </subcellularLocation>
</comment>
<evidence type="ECO:0000256" key="1">
    <source>
        <dbReference type="ARBA" id="ARBA00022598"/>
    </source>
</evidence>
<evidence type="ECO:0000313" key="9">
    <source>
        <dbReference type="Proteomes" id="UP001203410"/>
    </source>
</evidence>
<comment type="caution">
    <text evidence="8">The sequence shown here is derived from an EMBL/GenBank/DDBJ whole genome shotgun (WGS) entry which is preliminary data.</text>
</comment>
<evidence type="ECO:0000256" key="5">
    <source>
        <dbReference type="ARBA" id="ARBA00048539"/>
    </source>
</evidence>
<evidence type="ECO:0000259" key="7">
    <source>
        <dbReference type="Pfam" id="PF01171"/>
    </source>
</evidence>
<dbReference type="Pfam" id="PF01171">
    <property type="entry name" value="ATP_bind_3"/>
    <property type="match status" value="1"/>
</dbReference>
<protein>
    <recommendedName>
        <fullName evidence="6">tRNA(Ile)-lysidine synthase</fullName>
        <ecNumber evidence="6">6.3.4.19</ecNumber>
    </recommendedName>
    <alternativeName>
        <fullName evidence="6">tRNA(Ile)-2-lysyl-cytidine synthase</fullName>
    </alternativeName>
    <alternativeName>
        <fullName evidence="6">tRNA(Ile)-lysidine synthetase</fullName>
    </alternativeName>
</protein>
<sequence>MATGPPPDLVDRFAADLGALIAKDVRLGVAVSGGPDSLALLLLAFAARPNRVEVATVDHGLRSESAVEAEMVADACAQLGVPHRTLVADWPEAPTTNLQAEARAMRYRLLNEWAIEQGLAAIATAHHADDQAETLLMRLMRGAGVGGLGATRARRPLSEQVMLVRPLLGWRKAELVGLVTGAGLDPVDDPSNRDPRHDRSRIRSLLDNADWADPARMAASASALRDADEALDWALAPLIGSRIRQDGGGLVIEPFDLPRELKRRLLLAAFAELAAPPPRGPDAMRALDALERGETVTLSGLKLEGGSRWRLSLEQPRRS</sequence>